<organism evidence="1 2">
    <name type="scientific">Enterococcus diestrammenae</name>
    <dbReference type="NCBI Taxonomy" id="1155073"/>
    <lineage>
        <taxon>Bacteria</taxon>
        <taxon>Bacillati</taxon>
        <taxon>Bacillota</taxon>
        <taxon>Bacilli</taxon>
        <taxon>Lactobacillales</taxon>
        <taxon>Enterococcaceae</taxon>
        <taxon>Enterococcus</taxon>
    </lineage>
</organism>
<dbReference type="RefSeq" id="WP_161869786.1">
    <property type="nucleotide sequence ID" value="NZ_MAEI02000001.1"/>
</dbReference>
<evidence type="ECO:0008006" key="3">
    <source>
        <dbReference type="Google" id="ProtNLM"/>
    </source>
</evidence>
<proteinExistence type="predicted"/>
<evidence type="ECO:0000313" key="2">
    <source>
        <dbReference type="Proteomes" id="UP001429357"/>
    </source>
</evidence>
<dbReference type="InterPro" id="IPR014054">
    <property type="entry name" value="Phage_regulatory_Rha"/>
</dbReference>
<evidence type="ECO:0000313" key="1">
    <source>
        <dbReference type="EMBL" id="MEO1782741.1"/>
    </source>
</evidence>
<dbReference type="Proteomes" id="UP001429357">
    <property type="component" value="Unassembled WGS sequence"/>
</dbReference>
<gene>
    <name evidence="1" type="ORF">BAU18_002356</name>
</gene>
<protein>
    <recommendedName>
        <fullName evidence="3">Phage regulatory protein</fullName>
    </recommendedName>
</protein>
<comment type="caution">
    <text evidence="1">The sequence shown here is derived from an EMBL/GenBank/DDBJ whole genome shotgun (WGS) entry which is preliminary data.</text>
</comment>
<keyword evidence="2" id="KW-1185">Reference proteome</keyword>
<name>A0ABV0F6I4_9ENTE</name>
<reference evidence="1" key="2">
    <citation type="submission" date="2024-02" db="EMBL/GenBank/DDBJ databases">
        <title>The Genome Sequence of Enterococcus diestrammenae JM9A.</title>
        <authorList>
            <person name="Earl A."/>
            <person name="Manson A."/>
            <person name="Gilmore M."/>
            <person name="Sanders J."/>
            <person name="Shea T."/>
            <person name="Howe W."/>
            <person name="Livny J."/>
            <person name="Cuomo C."/>
            <person name="Neafsey D."/>
            <person name="Birren B."/>
        </authorList>
    </citation>
    <scope>NUCLEOTIDE SEQUENCE</scope>
    <source>
        <strain evidence="1">JM9A</strain>
    </source>
</reference>
<sequence length="224" mass="25466">MERLVFTESLNIDSVPFTTSDIIAEFSGNSRESIMRLIRKYVKDLQEFGKVGFEIRAMPSGQKAKIYHLNKEQATLLITYLDNTAPVRKFKRELVRQFFAMESELYARRAERQAGKSVHHSLTDAIKESGLSPHFYKHFTDLAYKSALGYTAKQLRAARGVGKSKSPLDFLSADELMAVNEREQQIAMLITLDMEYSTIKELVNRKGIIYQTTLQMPAKSTVGA</sequence>
<accession>A0ABV0F6I4</accession>
<dbReference type="Pfam" id="PF09669">
    <property type="entry name" value="Phage_pRha"/>
    <property type="match status" value="1"/>
</dbReference>
<dbReference type="EMBL" id="MAEI02000001">
    <property type="protein sequence ID" value="MEO1782741.1"/>
    <property type="molecule type" value="Genomic_DNA"/>
</dbReference>
<reference evidence="1" key="1">
    <citation type="submission" date="2016-06" db="EMBL/GenBank/DDBJ databases">
        <authorList>
            <person name="Van Tyne D."/>
        </authorList>
    </citation>
    <scope>NUCLEOTIDE SEQUENCE</scope>
    <source>
        <strain evidence="1">JM9A</strain>
    </source>
</reference>